<name>A0ABQ4TNJ5_9HYPH</name>
<evidence type="ECO:0000259" key="2">
    <source>
        <dbReference type="PROSITE" id="PS51819"/>
    </source>
</evidence>
<reference evidence="3" key="1">
    <citation type="journal article" date="2021" name="Front. Microbiol.">
        <title>Comprehensive Comparative Genomics and Phenotyping of Methylobacterium Species.</title>
        <authorList>
            <person name="Alessa O."/>
            <person name="Ogura Y."/>
            <person name="Fujitani Y."/>
            <person name="Takami H."/>
            <person name="Hayashi T."/>
            <person name="Sahin N."/>
            <person name="Tani A."/>
        </authorList>
    </citation>
    <scope>NUCLEOTIDE SEQUENCE</scope>
    <source>
        <strain evidence="3">DSM 23674</strain>
    </source>
</reference>
<dbReference type="Gene3D" id="3.10.180.10">
    <property type="entry name" value="2,3-Dihydroxybiphenyl 1,2-Dioxygenase, domain 1"/>
    <property type="match status" value="2"/>
</dbReference>
<protein>
    <recommendedName>
        <fullName evidence="2">VOC domain-containing protein</fullName>
    </recommendedName>
</protein>
<dbReference type="PANTHER" id="PTHR43048">
    <property type="entry name" value="METHYLMALONYL-COA EPIMERASE"/>
    <property type="match status" value="1"/>
</dbReference>
<evidence type="ECO:0000313" key="3">
    <source>
        <dbReference type="EMBL" id="GJE56439.1"/>
    </source>
</evidence>
<dbReference type="CDD" id="cd06587">
    <property type="entry name" value="VOC"/>
    <property type="match status" value="2"/>
</dbReference>
<accession>A0ABQ4TNJ5</accession>
<keyword evidence="1" id="KW-0479">Metal-binding</keyword>
<feature type="domain" description="VOC" evidence="2">
    <location>
        <begin position="7"/>
        <end position="149"/>
    </location>
</feature>
<dbReference type="Pfam" id="PF00903">
    <property type="entry name" value="Glyoxalase"/>
    <property type="match status" value="2"/>
</dbReference>
<keyword evidence="4" id="KW-1185">Reference proteome</keyword>
<dbReference type="SUPFAM" id="SSF54593">
    <property type="entry name" value="Glyoxalase/Bleomycin resistance protein/Dihydroxybiphenyl dioxygenase"/>
    <property type="match status" value="2"/>
</dbReference>
<reference evidence="3" key="2">
    <citation type="submission" date="2021-08" db="EMBL/GenBank/DDBJ databases">
        <authorList>
            <person name="Tani A."/>
            <person name="Ola A."/>
            <person name="Ogura Y."/>
            <person name="Katsura K."/>
            <person name="Hayashi T."/>
        </authorList>
    </citation>
    <scope>NUCLEOTIDE SEQUENCE</scope>
    <source>
        <strain evidence="3">DSM 23674</strain>
    </source>
</reference>
<evidence type="ECO:0000313" key="4">
    <source>
        <dbReference type="Proteomes" id="UP001055101"/>
    </source>
</evidence>
<sequence length="308" mass="33210">MAVSVERIARIGLNAADPDRLAAFYEAAFGFLREGDVEWAAEPASRLFGMAVARARVVSLRLDEQRVDLVGLIPQGAPYPGDVPGWSSLFQHFAMIVPDMEAAYARLSRVPGWQPISQGGPQRLPEASGGVTAFKFRDPEGHPLELLAFPPGGAPEIWRPTSERTCLGIDHSAISVADTARSIAFYESLGFRVSSRSHNLGPEQARLDGIERPDVAVTGLSLPGGAPPHLELLCYRTEMDRAQTGMRAVDDVATRLVLAVTDAGTLSEAWESLAAHRVSAEPVIWPDGRTEALLRDPDGHHLLLTAPA</sequence>
<dbReference type="InterPro" id="IPR004360">
    <property type="entry name" value="Glyas_Fos-R_dOase_dom"/>
</dbReference>
<dbReference type="Proteomes" id="UP001055101">
    <property type="component" value="Unassembled WGS sequence"/>
</dbReference>
<comment type="caution">
    <text evidence="3">The sequence shown here is derived from an EMBL/GenBank/DDBJ whole genome shotgun (WGS) entry which is preliminary data.</text>
</comment>
<evidence type="ECO:0000256" key="1">
    <source>
        <dbReference type="ARBA" id="ARBA00022723"/>
    </source>
</evidence>
<dbReference type="RefSeq" id="WP_147818529.1">
    <property type="nucleotide sequence ID" value="NZ_BPRA01000014.1"/>
</dbReference>
<proteinExistence type="predicted"/>
<feature type="domain" description="VOC" evidence="2">
    <location>
        <begin position="168"/>
        <end position="307"/>
    </location>
</feature>
<dbReference type="InterPro" id="IPR051785">
    <property type="entry name" value="MMCE/EMCE_epimerase"/>
</dbReference>
<dbReference type="InterPro" id="IPR029068">
    <property type="entry name" value="Glyas_Bleomycin-R_OHBP_Dase"/>
</dbReference>
<dbReference type="EMBL" id="BPRA01000014">
    <property type="protein sequence ID" value="GJE56439.1"/>
    <property type="molecule type" value="Genomic_DNA"/>
</dbReference>
<dbReference type="InterPro" id="IPR037523">
    <property type="entry name" value="VOC_core"/>
</dbReference>
<dbReference type="PROSITE" id="PS51819">
    <property type="entry name" value="VOC"/>
    <property type="match status" value="2"/>
</dbReference>
<gene>
    <name evidence="3" type="ORF">EKPJFOCH_2943</name>
</gene>
<organism evidence="3 4">
    <name type="scientific">Methylobacterium thuringiense</name>
    <dbReference type="NCBI Taxonomy" id="1003091"/>
    <lineage>
        <taxon>Bacteria</taxon>
        <taxon>Pseudomonadati</taxon>
        <taxon>Pseudomonadota</taxon>
        <taxon>Alphaproteobacteria</taxon>
        <taxon>Hyphomicrobiales</taxon>
        <taxon>Methylobacteriaceae</taxon>
        <taxon>Methylobacterium</taxon>
    </lineage>
</organism>
<dbReference type="PANTHER" id="PTHR43048:SF3">
    <property type="entry name" value="METHYLMALONYL-COA EPIMERASE, MITOCHONDRIAL"/>
    <property type="match status" value="1"/>
</dbReference>